<dbReference type="EMBL" id="PFJR01000034">
    <property type="protein sequence ID" value="PIX88208.1"/>
    <property type="molecule type" value="Genomic_DNA"/>
</dbReference>
<feature type="transmembrane region" description="Helical" evidence="1">
    <location>
        <begin position="384"/>
        <end position="403"/>
    </location>
</feature>
<keyword evidence="1" id="KW-1133">Transmembrane helix</keyword>
<sequence>MKRYLVLLTFLIFSLTLPFVLEAKPIYDLDVPITVSFEKEVYNSEEEINALIKIKNNEDQPISGVILNIELIEGVGPKESTLKGNLLRSFCSQEKVYLRQFGEKQFNIKLSPLPKGEYFFRATLFSSNYYRIANGWDSFKVEGEENEYLKEVKIVQDSLKIEGGLESTYNWGIQEPGKGFTVTGLIENRGVEKKINLLLKIKGWHYCQDQIFYQTEKEIDLAAGDSTPFSFDLTTPQRPTAYAIEIEVAKDNQTISKGYARIISQGISGRIVNVSLNNYKFKKGEEVKIEAWLVGAASGDRDVEGQLRVYLTDEKDNVFYDQTKNIFLPKEETIDDNFSFKAQRNLENFTLWAVLKDAKGNELSSLKEDYKIENFEKVIPKTKIITAILVILAILAVIIIAIWKLHLYLKKKQ</sequence>
<evidence type="ECO:0000313" key="2">
    <source>
        <dbReference type="EMBL" id="PIX88208.1"/>
    </source>
</evidence>
<reference evidence="3" key="1">
    <citation type="submission" date="2017-09" db="EMBL/GenBank/DDBJ databases">
        <title>Depth-based differentiation of microbial function through sediment-hosted aquifers and enrichment of novel symbionts in the deep terrestrial subsurface.</title>
        <authorList>
            <person name="Probst A.J."/>
            <person name="Ladd B."/>
            <person name="Jarett J.K."/>
            <person name="Geller-Mcgrath D.E."/>
            <person name="Sieber C.M.K."/>
            <person name="Emerson J.B."/>
            <person name="Anantharaman K."/>
            <person name="Thomas B.C."/>
            <person name="Malmstrom R."/>
            <person name="Stieglmeier M."/>
            <person name="Klingl A."/>
            <person name="Woyke T."/>
            <person name="Ryan C.M."/>
            <person name="Banfield J.F."/>
        </authorList>
    </citation>
    <scope>NUCLEOTIDE SEQUENCE [LARGE SCALE GENOMIC DNA]</scope>
</reference>
<name>A0A2M7MF24_9BACT</name>
<dbReference type="Proteomes" id="UP000230064">
    <property type="component" value="Unassembled WGS sequence"/>
</dbReference>
<evidence type="ECO:0008006" key="4">
    <source>
        <dbReference type="Google" id="ProtNLM"/>
    </source>
</evidence>
<organism evidence="2 3">
    <name type="scientific">Candidatus Nealsonbacteria bacterium CG_4_10_14_3_um_filter_36_16</name>
    <dbReference type="NCBI Taxonomy" id="1974685"/>
    <lineage>
        <taxon>Bacteria</taxon>
        <taxon>Candidatus Nealsoniibacteriota</taxon>
    </lineage>
</organism>
<evidence type="ECO:0000256" key="1">
    <source>
        <dbReference type="SAM" id="Phobius"/>
    </source>
</evidence>
<proteinExistence type="predicted"/>
<accession>A0A2M7MF24</accession>
<keyword evidence="1" id="KW-0472">Membrane</keyword>
<protein>
    <recommendedName>
        <fullName evidence="4">CARDB domain-containing protein</fullName>
    </recommendedName>
</protein>
<evidence type="ECO:0000313" key="3">
    <source>
        <dbReference type="Proteomes" id="UP000230064"/>
    </source>
</evidence>
<keyword evidence="1" id="KW-0812">Transmembrane</keyword>
<dbReference type="AlphaFoldDB" id="A0A2M7MF24"/>
<gene>
    <name evidence="2" type="ORF">COZ30_01435</name>
</gene>
<comment type="caution">
    <text evidence="2">The sequence shown here is derived from an EMBL/GenBank/DDBJ whole genome shotgun (WGS) entry which is preliminary data.</text>
</comment>